<proteinExistence type="predicted"/>
<evidence type="ECO:0000256" key="1">
    <source>
        <dbReference type="SAM" id="MobiDB-lite"/>
    </source>
</evidence>
<protein>
    <submittedName>
        <fullName evidence="2">Uncharacterized protein</fullName>
    </submittedName>
</protein>
<evidence type="ECO:0000313" key="3">
    <source>
        <dbReference type="Proteomes" id="UP000650467"/>
    </source>
</evidence>
<feature type="region of interest" description="Disordered" evidence="1">
    <location>
        <begin position="200"/>
        <end position="258"/>
    </location>
</feature>
<dbReference type="SMART" id="SM00185">
    <property type="entry name" value="ARM"/>
    <property type="match status" value="5"/>
</dbReference>
<organism evidence="2 3">
    <name type="scientific">Chlamydomonas incerta</name>
    <dbReference type="NCBI Taxonomy" id="51695"/>
    <lineage>
        <taxon>Eukaryota</taxon>
        <taxon>Viridiplantae</taxon>
        <taxon>Chlorophyta</taxon>
        <taxon>core chlorophytes</taxon>
        <taxon>Chlorophyceae</taxon>
        <taxon>CS clade</taxon>
        <taxon>Chlamydomonadales</taxon>
        <taxon>Chlamydomonadaceae</taxon>
        <taxon>Chlamydomonas</taxon>
    </lineage>
</organism>
<dbReference type="Proteomes" id="UP000650467">
    <property type="component" value="Unassembled WGS sequence"/>
</dbReference>
<feature type="compositionally biased region" description="Low complexity" evidence="1">
    <location>
        <begin position="215"/>
        <end position="247"/>
    </location>
</feature>
<sequence length="1257" mass="126315">MATQLRELRPLLLELSAPRRLATEGEHESTLLAIESALRTFLAGAERCRNCGPLETLLTAAPLHLGMVDACLCLGKALTPLQRPELPTVVAAQAKLLAVELEKTTPSFASLRRLAMALSELQEEAERARLGDDNNGAFTALVTRLTVRCPRAQLAADAAFLAQQVQEATAAGRNVEAHFFQLASTVVQALLPALPLPSPAAGAASDAARGDADRAAAAGTPGGTPRRSSAAAGERGARASATGAAMSSRRRRLQLGTDENSQAEACASVGAASCSGDVGAMVDRLCNNSTSHAERVAALEAVCEAVTGPKHKEAAQALERAGMGQLLRLVVSSNRAVRAATLRLLGEMLRADPDGCAQQQLVAARGLSVLVHQVVTSLDEGGLQCSAVAAALAAGEAGMGHVDAQHVAVVAAASPAGKGLGTGTPKKGHGALEVASPRPEPVSPSPLPGPPALAREESGVSEEELCVLAIALLRHILCGPHMAELMSAGAVKALCRCAALPSGGRVVSAAMAALADAAQDGSAAVQMLQERLLVTLADLALSPRASEAGLAYASFAALMHHPARLAAEGIICSNSSGSASSSTSGDGNCAGASSSPQQLCVEMGRACDAASTTVLLDLVVGDVGGSSDIGDWRSLVPAAVHLLPACLHSPENRAAALRQGAALRRLLRPLAAGDAGAAAVLRRLGGSLDQTKPAVVRLLAQALVEGSSSVGRGGSGAQQSAQLALALADVLRPVGSRDRAALRWAGEACSEAEGCGAVRAAMDLTASNDMSCRTAGVACLHALAVYGSASTRAALGAAGCVPALVDAVKLEAKALPEPALAPPICSPHTVGHAASEALAALAGSDKMRRDICVQLCAFAGSSSLGLAAAACGALLLLLAEVPAAGPILAEVGVMEPLVGQLARSPGPSTKAGRDPYRMSVALHGGVGSAASSSNSHGTGTVGGEDVLELVQQRAVRLLWALCRGGGSAVDAAVAARAASPLLQRLSPALDVTLRVEAAAALGPLVRKSAAARDEVVAHGGLALLLELARGAPTNVPLWEDACAALAALVAMHAPTRAEATRVLRQMLVRGPTRSEVAAAAVVVARMATGPAGREAALAEDVVEPLVRLLGLGDDRTKAAAADAIYHLAVAGTVQLPPCTALPNGGPVKPRVALIRAGAVPALLALMDAPSEHAAAAPASPGPAAAVAGTEAGGMLPVAVLLPVAEALECLAGSDEGVQAIKAAGGVQVLKDTVARGKRRLVPQEVAKAASDALLQCM</sequence>
<dbReference type="OrthoDB" id="540919at2759"/>
<name>A0A835SLT0_CHLIN</name>
<dbReference type="PANTHER" id="PTHR46043">
    <property type="entry name" value="ARM REPEAT SUPERFAMILY PROTEIN"/>
    <property type="match status" value="1"/>
</dbReference>
<feature type="region of interest" description="Disordered" evidence="1">
    <location>
        <begin position="418"/>
        <end position="456"/>
    </location>
</feature>
<dbReference type="InterPro" id="IPR011989">
    <property type="entry name" value="ARM-like"/>
</dbReference>
<gene>
    <name evidence="2" type="ORF">HXX76_014349</name>
</gene>
<dbReference type="SUPFAM" id="SSF48371">
    <property type="entry name" value="ARM repeat"/>
    <property type="match status" value="2"/>
</dbReference>
<dbReference type="EMBL" id="JAEHOC010000063">
    <property type="protein sequence ID" value="KAG2424624.1"/>
    <property type="molecule type" value="Genomic_DNA"/>
</dbReference>
<comment type="caution">
    <text evidence="2">The sequence shown here is derived from an EMBL/GenBank/DDBJ whole genome shotgun (WGS) entry which is preliminary data.</text>
</comment>
<dbReference type="PANTHER" id="PTHR46043:SF11">
    <property type="entry name" value="ARM REPEAT SUPERFAMILY PROTEIN"/>
    <property type="match status" value="1"/>
</dbReference>
<evidence type="ECO:0000313" key="2">
    <source>
        <dbReference type="EMBL" id="KAG2424624.1"/>
    </source>
</evidence>
<dbReference type="AlphaFoldDB" id="A0A835SLT0"/>
<keyword evidence="3" id="KW-1185">Reference proteome</keyword>
<dbReference type="Gene3D" id="1.25.10.10">
    <property type="entry name" value="Leucine-rich Repeat Variant"/>
    <property type="match status" value="2"/>
</dbReference>
<accession>A0A835SLT0</accession>
<dbReference type="InterPro" id="IPR016024">
    <property type="entry name" value="ARM-type_fold"/>
</dbReference>
<feature type="compositionally biased region" description="Pro residues" evidence="1">
    <location>
        <begin position="438"/>
        <end position="451"/>
    </location>
</feature>
<dbReference type="InterPro" id="IPR000225">
    <property type="entry name" value="Armadillo"/>
</dbReference>
<reference evidence="2" key="1">
    <citation type="journal article" date="2020" name="bioRxiv">
        <title>Comparative genomics of Chlamydomonas.</title>
        <authorList>
            <person name="Craig R.J."/>
            <person name="Hasan A.R."/>
            <person name="Ness R.W."/>
            <person name="Keightley P.D."/>
        </authorList>
    </citation>
    <scope>NUCLEOTIDE SEQUENCE</scope>
    <source>
        <strain evidence="2">SAG 7.73</strain>
    </source>
</reference>